<dbReference type="Pfam" id="PF17766">
    <property type="entry name" value="fn3_6"/>
    <property type="match status" value="1"/>
</dbReference>
<proteinExistence type="inferred from homology"/>
<dbReference type="CDD" id="cd02120">
    <property type="entry name" value="PA_subtilisin_like"/>
    <property type="match status" value="1"/>
</dbReference>
<dbReference type="InterPro" id="IPR045051">
    <property type="entry name" value="SBT"/>
</dbReference>
<organism evidence="12 13">
    <name type="scientific">Dendrobium catenatum</name>
    <dbReference type="NCBI Taxonomy" id="906689"/>
    <lineage>
        <taxon>Eukaryota</taxon>
        <taxon>Viridiplantae</taxon>
        <taxon>Streptophyta</taxon>
        <taxon>Embryophyta</taxon>
        <taxon>Tracheophyta</taxon>
        <taxon>Spermatophyta</taxon>
        <taxon>Magnoliopsida</taxon>
        <taxon>Liliopsida</taxon>
        <taxon>Asparagales</taxon>
        <taxon>Orchidaceae</taxon>
        <taxon>Epidendroideae</taxon>
        <taxon>Malaxideae</taxon>
        <taxon>Dendrobiinae</taxon>
        <taxon>Dendrobium</taxon>
    </lineage>
</organism>
<dbReference type="PROSITE" id="PS51892">
    <property type="entry name" value="SUBTILASE"/>
    <property type="match status" value="1"/>
</dbReference>
<keyword evidence="13" id="KW-1185">Reference proteome</keyword>
<dbReference type="CDD" id="cd04852">
    <property type="entry name" value="Peptidases_S8_3"/>
    <property type="match status" value="1"/>
</dbReference>
<evidence type="ECO:0000256" key="5">
    <source>
        <dbReference type="ARBA" id="ARBA00022825"/>
    </source>
</evidence>
<keyword evidence="5 7" id="KW-0720">Serine protease</keyword>
<dbReference type="InterPro" id="IPR000209">
    <property type="entry name" value="Peptidase_S8/S53_dom"/>
</dbReference>
<dbReference type="PRINTS" id="PR00723">
    <property type="entry name" value="SUBTILISIN"/>
</dbReference>
<accession>A0A2I0X7T9</accession>
<dbReference type="Pfam" id="PF05922">
    <property type="entry name" value="Inhibitor_I9"/>
    <property type="match status" value="1"/>
</dbReference>
<dbReference type="Proteomes" id="UP000233837">
    <property type="component" value="Unassembled WGS sequence"/>
</dbReference>
<protein>
    <submittedName>
        <fullName evidence="12">Cucumisin</fullName>
    </submittedName>
</protein>
<evidence type="ECO:0000256" key="7">
    <source>
        <dbReference type="PROSITE-ProRule" id="PRU01240"/>
    </source>
</evidence>
<dbReference type="OrthoDB" id="206201at2759"/>
<evidence type="ECO:0000256" key="3">
    <source>
        <dbReference type="ARBA" id="ARBA00022729"/>
    </source>
</evidence>
<evidence type="ECO:0000256" key="6">
    <source>
        <dbReference type="PIRSR" id="PIRSR615500-1"/>
    </source>
</evidence>
<feature type="domain" description="Peptidase S8/S53" evidence="9">
    <location>
        <begin position="136"/>
        <end position="578"/>
    </location>
</feature>
<feature type="domain" description="Inhibitor I9" evidence="10">
    <location>
        <begin position="36"/>
        <end position="115"/>
    </location>
</feature>
<evidence type="ECO:0000259" key="11">
    <source>
        <dbReference type="Pfam" id="PF17766"/>
    </source>
</evidence>
<keyword evidence="3 8" id="KW-0732">Signal</keyword>
<feature type="active site" description="Charge relay system" evidence="6 7">
    <location>
        <position position="208"/>
    </location>
</feature>
<keyword evidence="4 7" id="KW-0378">Hydrolase</keyword>
<sequence length="738" mass="79876">MDRHSFPLLSSFLLLMLAMKALRGHAETTEPNQRPYIVYMGEKPREFVGLPQLAHLELLQKAIGLSNEEASNRHIYSYTKSFHGFAAMLSDEEAKKLSGMEGLVSVFPSKKRQLHTTRSWNFMGFPLSVPRASFESDVIIGMIDTGIWPESKSFDDAGFGLPPSRWKGICQSNQNFTCNNKIIGARYYHLQGNIHEMDIPSPRDSEGHGTHTSSIAVGGLITNMSLAGIANGTARGGVPSARIAIYKVCWRYGCYDIDILAAFEDAIHDGVDIISISIGGYIRNYFEDAISIGSFHAMKNNILTTSSAGNSGPNNFSVGNYAPWLLTVAASTIDRKIITRTKLGNGEEFQGRAVNIYGLDGEMHPLILGENAPNISLGLEAIIDSRYCNEGTLDGELVKGKVILCYGVSDGSGPLRVGAIGAIMESYHANDYSSEFLLPVSVLESNNSIQLRNYANNTSNPMASIYKSEGVFDAAAPYVVSFSSRGPNPLTSNILKPDLTAPGVDILAAWSPLGNPKVPYNIISGTSVSCPHTAGVAAYIKSFNPTWSPAAIKSALITTAYVMSSTNNAEAELAYGAGHINPLAALNPGLIYDAQETDYIKMLCGEGYITPILRLVTGDLSTCGFANNETALDLNYPTFALQTQHGKSFSTSFRRTVTNVGVSNSTYYAIVNAPSNIKINVEPNVLSFEALLEKKSFSVKLEGDANETIISGVLIWSDGTHNVRSPIVVYIGQNPYEL</sequence>
<dbReference type="STRING" id="906689.A0A2I0X7T9"/>
<dbReference type="Gene3D" id="2.60.40.2310">
    <property type="match status" value="1"/>
</dbReference>
<dbReference type="EMBL" id="KZ502070">
    <property type="protein sequence ID" value="PKU83988.1"/>
    <property type="molecule type" value="Genomic_DNA"/>
</dbReference>
<evidence type="ECO:0000256" key="4">
    <source>
        <dbReference type="ARBA" id="ARBA00022801"/>
    </source>
</evidence>
<dbReference type="InterPro" id="IPR036852">
    <property type="entry name" value="Peptidase_S8/S53_dom_sf"/>
</dbReference>
<dbReference type="Gene3D" id="3.30.70.80">
    <property type="entry name" value="Peptidase S8 propeptide/proteinase inhibitor I9"/>
    <property type="match status" value="1"/>
</dbReference>
<dbReference type="GO" id="GO:0006508">
    <property type="term" value="P:proteolysis"/>
    <property type="evidence" value="ECO:0007669"/>
    <property type="project" value="UniProtKB-KW"/>
</dbReference>
<evidence type="ECO:0000313" key="12">
    <source>
        <dbReference type="EMBL" id="PKU83988.1"/>
    </source>
</evidence>
<evidence type="ECO:0000256" key="2">
    <source>
        <dbReference type="ARBA" id="ARBA00022670"/>
    </source>
</evidence>
<dbReference type="InterPro" id="IPR041469">
    <property type="entry name" value="Subtilisin-like_FN3"/>
</dbReference>
<gene>
    <name evidence="12" type="ORF">MA16_Dca006463</name>
</gene>
<feature type="signal peptide" evidence="8">
    <location>
        <begin position="1"/>
        <end position="26"/>
    </location>
</feature>
<evidence type="ECO:0000256" key="1">
    <source>
        <dbReference type="ARBA" id="ARBA00011073"/>
    </source>
</evidence>
<dbReference type="InterPro" id="IPR023828">
    <property type="entry name" value="Peptidase_S8_Ser-AS"/>
</dbReference>
<dbReference type="GO" id="GO:0004252">
    <property type="term" value="F:serine-type endopeptidase activity"/>
    <property type="evidence" value="ECO:0007669"/>
    <property type="project" value="UniProtKB-UniRule"/>
</dbReference>
<dbReference type="FunFam" id="3.40.50.200:FF:000006">
    <property type="entry name" value="Subtilisin-like protease SBT1.5"/>
    <property type="match status" value="1"/>
</dbReference>
<dbReference type="Gene3D" id="3.40.50.200">
    <property type="entry name" value="Peptidase S8/S53 domain"/>
    <property type="match status" value="1"/>
</dbReference>
<name>A0A2I0X7T9_9ASPA</name>
<dbReference type="PROSITE" id="PS00138">
    <property type="entry name" value="SUBTILASE_SER"/>
    <property type="match status" value="1"/>
</dbReference>
<dbReference type="InterPro" id="IPR037045">
    <property type="entry name" value="S8pro/Inhibitor_I9_sf"/>
</dbReference>
<feature type="active site" description="Charge relay system" evidence="6 7">
    <location>
        <position position="527"/>
    </location>
</feature>
<dbReference type="InterPro" id="IPR034197">
    <property type="entry name" value="Peptidases_S8_3"/>
</dbReference>
<evidence type="ECO:0000256" key="8">
    <source>
        <dbReference type="SAM" id="SignalP"/>
    </source>
</evidence>
<reference evidence="12 13" key="2">
    <citation type="journal article" date="2017" name="Nature">
        <title>The Apostasia genome and the evolution of orchids.</title>
        <authorList>
            <person name="Zhang G.Q."/>
            <person name="Liu K.W."/>
            <person name="Li Z."/>
            <person name="Lohaus R."/>
            <person name="Hsiao Y.Y."/>
            <person name="Niu S.C."/>
            <person name="Wang J.Y."/>
            <person name="Lin Y.C."/>
            <person name="Xu Q."/>
            <person name="Chen L.J."/>
            <person name="Yoshida K."/>
            <person name="Fujiwara S."/>
            <person name="Wang Z.W."/>
            <person name="Zhang Y.Q."/>
            <person name="Mitsuda N."/>
            <person name="Wang M."/>
            <person name="Liu G.H."/>
            <person name="Pecoraro L."/>
            <person name="Huang H.X."/>
            <person name="Xiao X.J."/>
            <person name="Lin M."/>
            <person name="Wu X.Y."/>
            <person name="Wu W.L."/>
            <person name="Chen Y.Y."/>
            <person name="Chang S.B."/>
            <person name="Sakamoto S."/>
            <person name="Ohme-Takagi M."/>
            <person name="Yagi M."/>
            <person name="Zeng S.J."/>
            <person name="Shen C.Y."/>
            <person name="Yeh C.M."/>
            <person name="Luo Y.B."/>
            <person name="Tsai W.C."/>
            <person name="Van de Peer Y."/>
            <person name="Liu Z.J."/>
        </authorList>
    </citation>
    <scope>NUCLEOTIDE SEQUENCE [LARGE SCALE GENOMIC DNA]</scope>
    <source>
        <tissue evidence="12">The whole plant</tissue>
    </source>
</reference>
<feature type="domain" description="Subtilisin-like protease fibronectin type-III" evidence="11">
    <location>
        <begin position="633"/>
        <end position="729"/>
    </location>
</feature>
<evidence type="ECO:0000259" key="9">
    <source>
        <dbReference type="Pfam" id="PF00082"/>
    </source>
</evidence>
<feature type="chain" id="PRO_5014128056" evidence="8">
    <location>
        <begin position="27"/>
        <end position="738"/>
    </location>
</feature>
<dbReference type="InterPro" id="IPR010259">
    <property type="entry name" value="S8pro/Inhibitor_I9"/>
</dbReference>
<comment type="similarity">
    <text evidence="1 7">Belongs to the peptidase S8 family.</text>
</comment>
<evidence type="ECO:0000259" key="10">
    <source>
        <dbReference type="Pfam" id="PF05922"/>
    </source>
</evidence>
<dbReference type="InterPro" id="IPR015500">
    <property type="entry name" value="Peptidase_S8_subtilisin-rel"/>
</dbReference>
<dbReference type="Pfam" id="PF00082">
    <property type="entry name" value="Peptidase_S8"/>
    <property type="match status" value="1"/>
</dbReference>
<evidence type="ECO:0000313" key="13">
    <source>
        <dbReference type="Proteomes" id="UP000233837"/>
    </source>
</evidence>
<dbReference type="Gene3D" id="3.50.30.30">
    <property type="match status" value="1"/>
</dbReference>
<dbReference type="PANTHER" id="PTHR10795">
    <property type="entry name" value="PROPROTEIN CONVERTASE SUBTILISIN/KEXIN"/>
    <property type="match status" value="1"/>
</dbReference>
<dbReference type="AlphaFoldDB" id="A0A2I0X7T9"/>
<reference evidence="12 13" key="1">
    <citation type="journal article" date="2016" name="Sci. Rep.">
        <title>The Dendrobium catenatum Lindl. genome sequence provides insights into polysaccharide synthase, floral development and adaptive evolution.</title>
        <authorList>
            <person name="Zhang G.Q."/>
            <person name="Xu Q."/>
            <person name="Bian C."/>
            <person name="Tsai W.C."/>
            <person name="Yeh C.M."/>
            <person name="Liu K.W."/>
            <person name="Yoshida K."/>
            <person name="Zhang L.S."/>
            <person name="Chang S.B."/>
            <person name="Chen F."/>
            <person name="Shi Y."/>
            <person name="Su Y.Y."/>
            <person name="Zhang Y.Q."/>
            <person name="Chen L.J."/>
            <person name="Yin Y."/>
            <person name="Lin M."/>
            <person name="Huang H."/>
            <person name="Deng H."/>
            <person name="Wang Z.W."/>
            <person name="Zhu S.L."/>
            <person name="Zhao X."/>
            <person name="Deng C."/>
            <person name="Niu S.C."/>
            <person name="Huang J."/>
            <person name="Wang M."/>
            <person name="Liu G.H."/>
            <person name="Yang H.J."/>
            <person name="Xiao X.J."/>
            <person name="Hsiao Y.Y."/>
            <person name="Wu W.L."/>
            <person name="Chen Y.Y."/>
            <person name="Mitsuda N."/>
            <person name="Ohme-Takagi M."/>
            <person name="Luo Y.B."/>
            <person name="Van de Peer Y."/>
            <person name="Liu Z.J."/>
        </authorList>
    </citation>
    <scope>NUCLEOTIDE SEQUENCE [LARGE SCALE GENOMIC DNA]</scope>
    <source>
        <tissue evidence="12">The whole plant</tissue>
    </source>
</reference>
<dbReference type="SUPFAM" id="SSF52743">
    <property type="entry name" value="Subtilisin-like"/>
    <property type="match status" value="1"/>
</dbReference>
<feature type="active site" description="Charge relay system" evidence="6 7">
    <location>
        <position position="144"/>
    </location>
</feature>
<keyword evidence="2 7" id="KW-0645">Protease</keyword>